<protein>
    <submittedName>
        <fullName evidence="1">Uncharacterized protein</fullName>
    </submittedName>
</protein>
<proteinExistence type="predicted"/>
<organism evidence="1">
    <name type="scientific">uncultured Arthrobacter sp</name>
    <dbReference type="NCBI Taxonomy" id="114050"/>
    <lineage>
        <taxon>Bacteria</taxon>
        <taxon>Bacillati</taxon>
        <taxon>Actinomycetota</taxon>
        <taxon>Actinomycetes</taxon>
        <taxon>Micrococcales</taxon>
        <taxon>Micrococcaceae</taxon>
        <taxon>Arthrobacter</taxon>
        <taxon>environmental samples</taxon>
    </lineage>
</organism>
<dbReference type="EMBL" id="CADCTE010000002">
    <property type="protein sequence ID" value="CAA9211719.1"/>
    <property type="molecule type" value="Genomic_DNA"/>
</dbReference>
<reference evidence="1" key="1">
    <citation type="submission" date="2020-02" db="EMBL/GenBank/DDBJ databases">
        <authorList>
            <person name="Meier V. D."/>
        </authorList>
    </citation>
    <scope>NUCLEOTIDE SEQUENCE</scope>
    <source>
        <strain evidence="1">AVDCRST_MAG83</strain>
    </source>
</reference>
<sequence>MTMDYLKSLAVAAAQLESAEFSRDQAASQLQMTVLEAISSGGSVTAVAEAAALSPETVFTLCDQADGASKGLLVI</sequence>
<dbReference type="AlphaFoldDB" id="A0A6J4H3S0"/>
<name>A0A6J4H3S0_9MICC</name>
<gene>
    <name evidence="1" type="ORF">AVDCRST_MAG83-90</name>
</gene>
<dbReference type="RefSeq" id="WP_294563419.1">
    <property type="nucleotide sequence ID" value="NZ_CADCTE010000002.1"/>
</dbReference>
<evidence type="ECO:0000313" key="1">
    <source>
        <dbReference type="EMBL" id="CAA9211719.1"/>
    </source>
</evidence>
<accession>A0A6J4H3S0</accession>